<comment type="caution">
    <text evidence="1">The sequence shown here is derived from an EMBL/GenBank/DDBJ whole genome shotgun (WGS) entry which is preliminary data.</text>
</comment>
<keyword evidence="2" id="KW-1185">Reference proteome</keyword>
<evidence type="ECO:0000313" key="2">
    <source>
        <dbReference type="Proteomes" id="UP001386955"/>
    </source>
</evidence>
<evidence type="ECO:0000313" key="1">
    <source>
        <dbReference type="EMBL" id="KAK7412365.1"/>
    </source>
</evidence>
<accession>A0AAN9XVW9</accession>
<dbReference type="Proteomes" id="UP001386955">
    <property type="component" value="Unassembled WGS sequence"/>
</dbReference>
<sequence>MQGDLIKEDKECVNGSLMAIPKTEVQVVMPSSCDLDLNSPHATQSCKEAACGIPLLGCATSDTGVAMCLDKLQICYGTPSSNGVEMQMAPTILTIVELEGPCAKKGLVKGRSIQVRHGVDNVEALTCMSWLGVGKMTTMLIWESVRINQGMTLLWTVAWINHDTCDMALLWIIA</sequence>
<proteinExistence type="predicted"/>
<reference evidence="1 2" key="1">
    <citation type="submission" date="2024-01" db="EMBL/GenBank/DDBJ databases">
        <title>The genomes of 5 underutilized Papilionoideae crops provide insights into root nodulation and disease resistanc.</title>
        <authorList>
            <person name="Jiang F."/>
        </authorList>
    </citation>
    <scope>NUCLEOTIDE SEQUENCE [LARGE SCALE GENOMIC DNA]</scope>
    <source>
        <strain evidence="1">DUOXIRENSHENG_FW03</strain>
        <tissue evidence="1">Leaves</tissue>
    </source>
</reference>
<dbReference type="EMBL" id="JAYMYS010000001">
    <property type="protein sequence ID" value="KAK7412365.1"/>
    <property type="molecule type" value="Genomic_DNA"/>
</dbReference>
<gene>
    <name evidence="1" type="ORF">VNO78_03820</name>
</gene>
<protein>
    <submittedName>
        <fullName evidence="1">Uncharacterized protein</fullName>
    </submittedName>
</protein>
<name>A0AAN9XVW9_PSOTE</name>
<organism evidence="1 2">
    <name type="scientific">Psophocarpus tetragonolobus</name>
    <name type="common">Winged bean</name>
    <name type="synonym">Dolichos tetragonolobus</name>
    <dbReference type="NCBI Taxonomy" id="3891"/>
    <lineage>
        <taxon>Eukaryota</taxon>
        <taxon>Viridiplantae</taxon>
        <taxon>Streptophyta</taxon>
        <taxon>Embryophyta</taxon>
        <taxon>Tracheophyta</taxon>
        <taxon>Spermatophyta</taxon>
        <taxon>Magnoliopsida</taxon>
        <taxon>eudicotyledons</taxon>
        <taxon>Gunneridae</taxon>
        <taxon>Pentapetalae</taxon>
        <taxon>rosids</taxon>
        <taxon>fabids</taxon>
        <taxon>Fabales</taxon>
        <taxon>Fabaceae</taxon>
        <taxon>Papilionoideae</taxon>
        <taxon>50 kb inversion clade</taxon>
        <taxon>NPAAA clade</taxon>
        <taxon>indigoferoid/millettioid clade</taxon>
        <taxon>Phaseoleae</taxon>
        <taxon>Psophocarpus</taxon>
    </lineage>
</organism>
<dbReference type="AlphaFoldDB" id="A0AAN9XVW9"/>